<evidence type="ECO:0000313" key="2">
    <source>
        <dbReference type="EMBL" id="AJP57939.1"/>
    </source>
</evidence>
<dbReference type="Proteomes" id="UP000035085">
    <property type="component" value="Chromosome"/>
</dbReference>
<evidence type="ECO:0000256" key="1">
    <source>
        <dbReference type="SAM" id="Phobius"/>
    </source>
</evidence>
<organism evidence="2 3">
    <name type="scientific">Pandoraea vervacti</name>
    <dbReference type="NCBI Taxonomy" id="656178"/>
    <lineage>
        <taxon>Bacteria</taxon>
        <taxon>Pseudomonadati</taxon>
        <taxon>Pseudomonadota</taxon>
        <taxon>Betaproteobacteria</taxon>
        <taxon>Burkholderiales</taxon>
        <taxon>Burkholderiaceae</taxon>
        <taxon>Pandoraea</taxon>
    </lineage>
</organism>
<dbReference type="EMBL" id="CP010897">
    <property type="protein sequence ID" value="AJP57939.1"/>
    <property type="molecule type" value="Genomic_DNA"/>
</dbReference>
<accession>A0ABM5SZF0</accession>
<keyword evidence="1" id="KW-0472">Membrane</keyword>
<keyword evidence="3" id="KW-1185">Reference proteome</keyword>
<reference evidence="3" key="1">
    <citation type="submission" date="2015-02" db="EMBL/GenBank/DDBJ databases">
        <title>Complete Genome Sequencing of Pandoraea vervacti NS15 sp. nov.</title>
        <authorList>
            <person name="Chan K.-G."/>
        </authorList>
    </citation>
    <scope>NUCLEOTIDE SEQUENCE [LARGE SCALE GENOMIC DNA]</scope>
    <source>
        <strain evidence="3">NS15</strain>
    </source>
</reference>
<feature type="transmembrane region" description="Helical" evidence="1">
    <location>
        <begin position="36"/>
        <end position="57"/>
    </location>
</feature>
<evidence type="ECO:0000313" key="3">
    <source>
        <dbReference type="Proteomes" id="UP000035085"/>
    </source>
</evidence>
<keyword evidence="1" id="KW-0812">Transmembrane</keyword>
<dbReference type="Pfam" id="PF04224">
    <property type="entry name" value="DUF417"/>
    <property type="match status" value="1"/>
</dbReference>
<gene>
    <name evidence="2" type="ORF">UC34_15090</name>
</gene>
<dbReference type="InterPro" id="IPR007339">
    <property type="entry name" value="RclC-like"/>
</dbReference>
<name>A0ABM5SZF0_9BURK</name>
<keyword evidence="1" id="KW-1133">Transmembrane helix</keyword>
<sequence>MAYTGLWRIRLAGSLGVAVMLLVTLSFILTTPNPGGGAFGFLIKDLVLLGVALLVAARTFARGLEQRLHGPGHFALR</sequence>
<feature type="transmembrane region" description="Helical" evidence="1">
    <location>
        <begin position="12"/>
        <end position="30"/>
    </location>
</feature>
<protein>
    <submittedName>
        <fullName evidence="2">Uncharacterized protein</fullName>
    </submittedName>
</protein>
<proteinExistence type="predicted"/>
<dbReference type="RefSeq" id="WP_044456179.1">
    <property type="nucleotide sequence ID" value="NZ_CP010897.2"/>
</dbReference>